<evidence type="ECO:0000259" key="4">
    <source>
        <dbReference type="SMART" id="SM00829"/>
    </source>
</evidence>
<evidence type="ECO:0000313" key="6">
    <source>
        <dbReference type="Proteomes" id="UP000323856"/>
    </source>
</evidence>
<dbReference type="RefSeq" id="WP_149620361.1">
    <property type="nucleotide sequence ID" value="NZ_VOBL01000018.1"/>
</dbReference>
<protein>
    <submittedName>
        <fullName evidence="5">NADP-dependent oxidoreductase</fullName>
    </submittedName>
</protein>
<dbReference type="PANTHER" id="PTHR48106:SF18">
    <property type="entry name" value="QUINONE OXIDOREDUCTASE PIG3"/>
    <property type="match status" value="1"/>
</dbReference>
<sequence>MSLVYVFNNYGGPETEALIDRDAPVPGPDEIGLEVRAAGVNPADWKFREGQLGRGFAVPVPMGQEVSGVVTAVGAAVEGFKVGDEVFGVPAPGRGGFAEHTTMRAIEALAKPAGISFTDAATIPVAATAAYDLTHVVDLDAGSSVLILGAGGGVGYMAAQICAVHQFRTVTVASEAKRELLEATGASFVPSGVGVPDAVRELFPEGVDLVIDLVGGQALRDVAGLAVSPDRVVSAPDPDTAAALGGTGRSTDSESMEKITDVIAYELVDPHVTATFPLDRVREALAAVETGHAAGKIVVIP</sequence>
<dbReference type="PANTHER" id="PTHR48106">
    <property type="entry name" value="QUINONE OXIDOREDUCTASE PIG3-RELATED"/>
    <property type="match status" value="1"/>
</dbReference>
<feature type="domain" description="Enoyl reductase (ER)" evidence="4">
    <location>
        <begin position="11"/>
        <end position="299"/>
    </location>
</feature>
<dbReference type="Proteomes" id="UP000323856">
    <property type="component" value="Unassembled WGS sequence"/>
</dbReference>
<dbReference type="SUPFAM" id="SSF51735">
    <property type="entry name" value="NAD(P)-binding Rossmann-fold domains"/>
    <property type="match status" value="1"/>
</dbReference>
<dbReference type="InterPro" id="IPR020843">
    <property type="entry name" value="ER"/>
</dbReference>
<dbReference type="InterPro" id="IPR036291">
    <property type="entry name" value="NAD(P)-bd_dom_sf"/>
</dbReference>
<evidence type="ECO:0000256" key="3">
    <source>
        <dbReference type="SAM" id="MobiDB-lite"/>
    </source>
</evidence>
<feature type="region of interest" description="Disordered" evidence="3">
    <location>
        <begin position="236"/>
        <end position="255"/>
    </location>
</feature>
<dbReference type="Pfam" id="PF08240">
    <property type="entry name" value="ADH_N"/>
    <property type="match status" value="1"/>
</dbReference>
<comment type="caution">
    <text evidence="5">The sequence shown here is derived from an EMBL/GenBank/DDBJ whole genome shotgun (WGS) entry which is preliminary data.</text>
</comment>
<accession>A0A5B0EAC4</accession>
<keyword evidence="1" id="KW-0521">NADP</keyword>
<evidence type="ECO:0000313" key="5">
    <source>
        <dbReference type="EMBL" id="KAA0974389.1"/>
    </source>
</evidence>
<dbReference type="CDD" id="cd05289">
    <property type="entry name" value="MDR_like_2"/>
    <property type="match status" value="1"/>
</dbReference>
<dbReference type="SUPFAM" id="SSF50129">
    <property type="entry name" value="GroES-like"/>
    <property type="match status" value="1"/>
</dbReference>
<keyword evidence="2" id="KW-0560">Oxidoreductase</keyword>
<dbReference type="Pfam" id="PF13602">
    <property type="entry name" value="ADH_zinc_N_2"/>
    <property type="match status" value="1"/>
</dbReference>
<dbReference type="GO" id="GO:0070402">
    <property type="term" value="F:NADPH binding"/>
    <property type="evidence" value="ECO:0007669"/>
    <property type="project" value="TreeGrafter"/>
</dbReference>
<dbReference type="EMBL" id="VOBL01000018">
    <property type="protein sequence ID" value="KAA0974389.1"/>
    <property type="molecule type" value="Genomic_DNA"/>
</dbReference>
<reference evidence="5 6" key="1">
    <citation type="submission" date="2019-07" db="EMBL/GenBank/DDBJ databases">
        <title>Analysis of the biochemical properties, biological activity and biotechnological potential of siderophores and biosurfactants produced by Antarctic psychrotolerant bacteria.</title>
        <authorList>
            <person name="Styczynski M."/>
            <person name="Krucon T."/>
            <person name="Decewicz P."/>
            <person name="Dziewit L."/>
        </authorList>
    </citation>
    <scope>NUCLEOTIDE SEQUENCE [LARGE SCALE GENOMIC DNA]</scope>
    <source>
        <strain evidence="5 6">ANT_H27</strain>
    </source>
</reference>
<dbReference type="InterPro" id="IPR013154">
    <property type="entry name" value="ADH-like_N"/>
</dbReference>
<dbReference type="SMART" id="SM00829">
    <property type="entry name" value="PKS_ER"/>
    <property type="match status" value="1"/>
</dbReference>
<name>A0A5B0EAC4_9MICC</name>
<gene>
    <name evidence="5" type="ORF">FQ154_15150</name>
</gene>
<dbReference type="Gene3D" id="3.90.180.10">
    <property type="entry name" value="Medium-chain alcohol dehydrogenases, catalytic domain"/>
    <property type="match status" value="1"/>
</dbReference>
<organism evidence="5 6">
    <name type="scientific">Paeniglutamicibacter gangotriensis</name>
    <dbReference type="NCBI Taxonomy" id="254787"/>
    <lineage>
        <taxon>Bacteria</taxon>
        <taxon>Bacillati</taxon>
        <taxon>Actinomycetota</taxon>
        <taxon>Actinomycetes</taxon>
        <taxon>Micrococcales</taxon>
        <taxon>Micrococcaceae</taxon>
        <taxon>Paeniglutamicibacter</taxon>
    </lineage>
</organism>
<dbReference type="GO" id="GO:0016651">
    <property type="term" value="F:oxidoreductase activity, acting on NAD(P)H"/>
    <property type="evidence" value="ECO:0007669"/>
    <property type="project" value="TreeGrafter"/>
</dbReference>
<evidence type="ECO:0000256" key="2">
    <source>
        <dbReference type="ARBA" id="ARBA00023002"/>
    </source>
</evidence>
<dbReference type="OrthoDB" id="3175656at2"/>
<dbReference type="AlphaFoldDB" id="A0A5B0EAC4"/>
<proteinExistence type="predicted"/>
<dbReference type="Gene3D" id="3.40.50.720">
    <property type="entry name" value="NAD(P)-binding Rossmann-like Domain"/>
    <property type="match status" value="1"/>
</dbReference>
<evidence type="ECO:0000256" key="1">
    <source>
        <dbReference type="ARBA" id="ARBA00022857"/>
    </source>
</evidence>
<dbReference type="InterPro" id="IPR011032">
    <property type="entry name" value="GroES-like_sf"/>
</dbReference>